<gene>
    <name evidence="9" type="ORF">CARN1_1402</name>
</gene>
<dbReference type="PIRSF" id="PIRSF000370">
    <property type="entry name" value="QueE"/>
    <property type="match status" value="1"/>
</dbReference>
<keyword evidence="6" id="KW-0411">Iron-sulfur</keyword>
<feature type="domain" description="Radical SAM core" evidence="8">
    <location>
        <begin position="25"/>
        <end position="199"/>
    </location>
</feature>
<dbReference type="GO" id="GO:0051539">
    <property type="term" value="F:4 iron, 4 sulfur cluster binding"/>
    <property type="evidence" value="ECO:0007669"/>
    <property type="project" value="UniProtKB-KW"/>
</dbReference>
<keyword evidence="4" id="KW-0460">Magnesium</keyword>
<dbReference type="Gene3D" id="3.20.20.70">
    <property type="entry name" value="Aldolase class I"/>
    <property type="match status" value="1"/>
</dbReference>
<dbReference type="SFLD" id="SFLDS00029">
    <property type="entry name" value="Radical_SAM"/>
    <property type="match status" value="1"/>
</dbReference>
<organism evidence="9">
    <name type="scientific">mine drainage metagenome</name>
    <dbReference type="NCBI Taxonomy" id="410659"/>
    <lineage>
        <taxon>unclassified sequences</taxon>
        <taxon>metagenomes</taxon>
        <taxon>ecological metagenomes</taxon>
    </lineage>
</organism>
<dbReference type="EMBL" id="CABL01000008">
    <property type="protein sequence ID" value="CBH75385.1"/>
    <property type="molecule type" value="Genomic_DNA"/>
</dbReference>
<accession>E6PFZ8</accession>
<dbReference type="InterPro" id="IPR024924">
    <property type="entry name" value="7-CO-7-deazaguanine_synth-like"/>
</dbReference>
<keyword evidence="2" id="KW-0949">S-adenosyl-L-methionine</keyword>
<keyword evidence="5" id="KW-0408">Iron</keyword>
<dbReference type="CDD" id="cd01335">
    <property type="entry name" value="Radical_SAM"/>
    <property type="match status" value="1"/>
</dbReference>
<dbReference type="GO" id="GO:0046872">
    <property type="term" value="F:metal ion binding"/>
    <property type="evidence" value="ECO:0007669"/>
    <property type="project" value="UniProtKB-KW"/>
</dbReference>
<dbReference type="InterPro" id="IPR007197">
    <property type="entry name" value="rSAM"/>
</dbReference>
<keyword evidence="7" id="KW-0456">Lyase</keyword>
<dbReference type="Pfam" id="PF04055">
    <property type="entry name" value="Radical_SAM"/>
    <property type="match status" value="1"/>
</dbReference>
<reference evidence="9" key="1">
    <citation type="submission" date="2009-10" db="EMBL/GenBank/DDBJ databases">
        <title>Diversity of trophic interactions inside an arsenic-rich microbial ecosystem.</title>
        <authorList>
            <person name="Bertin P.N."/>
            <person name="Heinrich-Salmeron A."/>
            <person name="Pelletier E."/>
            <person name="Goulhen-Chollet F."/>
            <person name="Arsene-Ploetze F."/>
            <person name="Gallien S."/>
            <person name="Calteau A."/>
            <person name="Vallenet D."/>
            <person name="Casiot C."/>
            <person name="Chane-Woon-Ming B."/>
            <person name="Giloteaux L."/>
            <person name="Barakat M."/>
            <person name="Bonnefoy V."/>
            <person name="Bruneel O."/>
            <person name="Chandler M."/>
            <person name="Cleiss J."/>
            <person name="Duran R."/>
            <person name="Elbaz-Poulichet F."/>
            <person name="Fonknechten N."/>
            <person name="Lauga B."/>
            <person name="Mornico D."/>
            <person name="Ortet P."/>
            <person name="Schaeffer C."/>
            <person name="Siguier P."/>
            <person name="Alexander Thil Smith A."/>
            <person name="Van Dorsselaer A."/>
            <person name="Weissenbach J."/>
            <person name="Medigue C."/>
            <person name="Le Paslier D."/>
        </authorList>
    </citation>
    <scope>NUCLEOTIDE SEQUENCE</scope>
</reference>
<proteinExistence type="inferred from homology"/>
<evidence type="ECO:0000256" key="1">
    <source>
        <dbReference type="ARBA" id="ARBA00022485"/>
    </source>
</evidence>
<evidence type="ECO:0000256" key="4">
    <source>
        <dbReference type="ARBA" id="ARBA00022842"/>
    </source>
</evidence>
<keyword evidence="1" id="KW-0004">4Fe-4S</keyword>
<evidence type="ECO:0000256" key="3">
    <source>
        <dbReference type="ARBA" id="ARBA00022723"/>
    </source>
</evidence>
<dbReference type="PROSITE" id="PS51918">
    <property type="entry name" value="RADICAL_SAM"/>
    <property type="match status" value="1"/>
</dbReference>
<dbReference type="AlphaFoldDB" id="E6PFZ8"/>
<dbReference type="PANTHER" id="PTHR42836">
    <property type="entry name" value="7-CARBOXY-7-DEAZAGUANINE SYNTHASE"/>
    <property type="match status" value="1"/>
</dbReference>
<protein>
    <recommendedName>
        <fullName evidence="8">Radical SAM core domain-containing protein</fullName>
    </recommendedName>
</protein>
<name>E6PFZ8_9ZZZZ</name>
<sequence length="199" mass="21800">MNLAEPPTTLHVTEIFYTLQGEGTWAGTPAVFIRLAGCNLACAFCDTDYALRSLESIADIVARVDQLGGACPMVVLTGGEPLAQSATTALVDALRADGRRVHIESNGTIFTELPADVWLCVSPKERVDARMARRADEVKLIVDRRVPEEHLDLFTEQSTIFLQPEGNKPSNVALAVDYARAHPTRFRLSLQTHKFIGIP</sequence>
<evidence type="ECO:0000259" key="8">
    <source>
        <dbReference type="PROSITE" id="PS51918"/>
    </source>
</evidence>
<evidence type="ECO:0000256" key="2">
    <source>
        <dbReference type="ARBA" id="ARBA00022691"/>
    </source>
</evidence>
<evidence type="ECO:0000256" key="7">
    <source>
        <dbReference type="ARBA" id="ARBA00023239"/>
    </source>
</evidence>
<dbReference type="GO" id="GO:0016829">
    <property type="term" value="F:lyase activity"/>
    <property type="evidence" value="ECO:0007669"/>
    <property type="project" value="UniProtKB-KW"/>
</dbReference>
<evidence type="ECO:0000256" key="6">
    <source>
        <dbReference type="ARBA" id="ARBA00023014"/>
    </source>
</evidence>
<dbReference type="SUPFAM" id="SSF102114">
    <property type="entry name" value="Radical SAM enzymes"/>
    <property type="match status" value="1"/>
</dbReference>
<dbReference type="HAMAP" id="MF_00917">
    <property type="entry name" value="QueE"/>
    <property type="match status" value="1"/>
</dbReference>
<evidence type="ECO:0000313" key="9">
    <source>
        <dbReference type="EMBL" id="CBH75385.1"/>
    </source>
</evidence>
<dbReference type="PANTHER" id="PTHR42836:SF1">
    <property type="entry name" value="7-CARBOXY-7-DEAZAGUANINE SYNTHASE"/>
    <property type="match status" value="1"/>
</dbReference>
<dbReference type="InterPro" id="IPR058240">
    <property type="entry name" value="rSAM_sf"/>
</dbReference>
<dbReference type="InterPro" id="IPR013785">
    <property type="entry name" value="Aldolase_TIM"/>
</dbReference>
<evidence type="ECO:0000256" key="5">
    <source>
        <dbReference type="ARBA" id="ARBA00023004"/>
    </source>
</evidence>
<comment type="caution">
    <text evidence="9">The sequence shown here is derived from an EMBL/GenBank/DDBJ whole genome shotgun (WGS) entry which is preliminary data.</text>
</comment>
<keyword evidence="3" id="KW-0479">Metal-binding</keyword>